<evidence type="ECO:0000313" key="11">
    <source>
        <dbReference type="Proteomes" id="UP000324194"/>
    </source>
</evidence>
<evidence type="ECO:0000256" key="6">
    <source>
        <dbReference type="ARBA" id="ARBA00022691"/>
    </source>
</evidence>
<dbReference type="SUPFAM" id="SSF53335">
    <property type="entry name" value="S-adenosyl-L-methionine-dependent methyltransferases"/>
    <property type="match status" value="1"/>
</dbReference>
<dbReference type="KEGG" id="asip:AQUSIP_26370"/>
<dbReference type="GO" id="GO:0003723">
    <property type="term" value="F:RNA binding"/>
    <property type="evidence" value="ECO:0007669"/>
    <property type="project" value="InterPro"/>
</dbReference>
<evidence type="ECO:0000256" key="4">
    <source>
        <dbReference type="ARBA" id="ARBA00022603"/>
    </source>
</evidence>
<organism evidence="10 11">
    <name type="scientific">Aquicella siphonis</name>
    <dbReference type="NCBI Taxonomy" id="254247"/>
    <lineage>
        <taxon>Bacteria</taxon>
        <taxon>Pseudomonadati</taxon>
        <taxon>Pseudomonadota</taxon>
        <taxon>Gammaproteobacteria</taxon>
        <taxon>Legionellales</taxon>
        <taxon>Coxiellaceae</taxon>
        <taxon>Aquicella</taxon>
    </lineage>
</organism>
<dbReference type="EMBL" id="LR699120">
    <property type="protein sequence ID" value="VVC77310.1"/>
    <property type="molecule type" value="Genomic_DNA"/>
</dbReference>
<evidence type="ECO:0000259" key="8">
    <source>
        <dbReference type="Pfam" id="PF10672"/>
    </source>
</evidence>
<dbReference type="AlphaFoldDB" id="A0A5E4PJS8"/>
<accession>A0A5E4PJS8</accession>
<gene>
    <name evidence="10" type="primary">rlmI</name>
    <name evidence="10" type="ORF">AQUSIP_26370</name>
</gene>
<comment type="similarity">
    <text evidence="7">Belongs to the methyltransferase superfamily. RlmI family.</text>
</comment>
<feature type="domain" description="S-adenosylmethionine-dependent methyltransferase" evidence="8">
    <location>
        <begin position="178"/>
        <end position="377"/>
    </location>
</feature>
<dbReference type="Proteomes" id="UP000324194">
    <property type="component" value="Chromosome 2"/>
</dbReference>
<comment type="subcellular location">
    <subcellularLocation>
        <location evidence="1">Cytoplasm</location>
    </subcellularLocation>
</comment>
<keyword evidence="3" id="KW-0698">rRNA processing</keyword>
<dbReference type="InterPro" id="IPR019614">
    <property type="entry name" value="SAM-dep_methyl-trfase"/>
</dbReference>
<dbReference type="OrthoDB" id="9805492at2"/>
<name>A0A5E4PJS8_9COXI</name>
<proteinExistence type="inferred from homology"/>
<dbReference type="Gene3D" id="2.30.130.10">
    <property type="entry name" value="PUA domain"/>
    <property type="match status" value="1"/>
</dbReference>
<protein>
    <submittedName>
        <fullName evidence="10">Ribosomal RNA large subunit methyltransferase I</fullName>
    </submittedName>
</protein>
<evidence type="ECO:0000256" key="2">
    <source>
        <dbReference type="ARBA" id="ARBA00022490"/>
    </source>
</evidence>
<keyword evidence="5 10" id="KW-0808">Transferase</keyword>
<keyword evidence="2" id="KW-0963">Cytoplasm</keyword>
<dbReference type="Gene3D" id="3.30.750.80">
    <property type="entry name" value="RNA methyltransferase domain (HRMD) like"/>
    <property type="match status" value="1"/>
</dbReference>
<dbReference type="InterPro" id="IPR041532">
    <property type="entry name" value="RlmI-like_PUA"/>
</dbReference>
<keyword evidence="6" id="KW-0949">S-adenosyl-L-methionine</keyword>
<evidence type="ECO:0000259" key="9">
    <source>
        <dbReference type="Pfam" id="PF17785"/>
    </source>
</evidence>
<evidence type="ECO:0000256" key="7">
    <source>
        <dbReference type="ARBA" id="ARBA00038091"/>
    </source>
</evidence>
<feature type="domain" description="RlmI-like PUA" evidence="9">
    <location>
        <begin position="6"/>
        <end position="72"/>
    </location>
</feature>
<dbReference type="Pfam" id="PF17785">
    <property type="entry name" value="PUA_3"/>
    <property type="match status" value="1"/>
</dbReference>
<dbReference type="Gene3D" id="3.40.50.150">
    <property type="entry name" value="Vaccinia Virus protein VP39"/>
    <property type="match status" value="1"/>
</dbReference>
<dbReference type="CDD" id="cd21153">
    <property type="entry name" value="PUA_RlmI"/>
    <property type="match status" value="1"/>
</dbReference>
<evidence type="ECO:0000313" key="10">
    <source>
        <dbReference type="EMBL" id="VVC77310.1"/>
    </source>
</evidence>
<keyword evidence="11" id="KW-1185">Reference proteome</keyword>
<dbReference type="InterPro" id="IPR036974">
    <property type="entry name" value="PUA_sf"/>
</dbReference>
<dbReference type="InterPro" id="IPR015947">
    <property type="entry name" value="PUA-like_sf"/>
</dbReference>
<dbReference type="SUPFAM" id="SSF88697">
    <property type="entry name" value="PUA domain-like"/>
    <property type="match status" value="1"/>
</dbReference>
<dbReference type="GO" id="GO:0006364">
    <property type="term" value="P:rRNA processing"/>
    <property type="evidence" value="ECO:0007669"/>
    <property type="project" value="UniProtKB-KW"/>
</dbReference>
<dbReference type="Pfam" id="PF10672">
    <property type="entry name" value="Methyltrans_SAM"/>
    <property type="match status" value="1"/>
</dbReference>
<dbReference type="InterPro" id="IPR029063">
    <property type="entry name" value="SAM-dependent_MTases_sf"/>
</dbReference>
<evidence type="ECO:0000256" key="5">
    <source>
        <dbReference type="ARBA" id="ARBA00022679"/>
    </source>
</evidence>
<dbReference type="GO" id="GO:0005737">
    <property type="term" value="C:cytoplasm"/>
    <property type="evidence" value="ECO:0007669"/>
    <property type="project" value="UniProtKB-SubCell"/>
</dbReference>
<evidence type="ECO:0000256" key="3">
    <source>
        <dbReference type="ARBA" id="ARBA00022552"/>
    </source>
</evidence>
<dbReference type="PROSITE" id="PS50890">
    <property type="entry name" value="PUA"/>
    <property type="match status" value="1"/>
</dbReference>
<keyword evidence="4 10" id="KW-0489">Methyltransferase</keyword>
<dbReference type="PANTHER" id="PTHR42873:SF1">
    <property type="entry name" value="S-ADENOSYLMETHIONINE-DEPENDENT METHYLTRANSFERASE DOMAIN-CONTAINING PROTEIN"/>
    <property type="match status" value="1"/>
</dbReference>
<sequence>MPLPSVRLKKGEDRRIRSGHPWVYSNEIDTRATPMKSLNPGQEVFVQGHDQTPLGVAYANPHSLIAARLFSRNPEDRLDQGLITRRILAALALREHLFSCSSYRLVFSEADQLPGVVIDRFGNDFVMQINTAGMELKTNAIVGALRECFPDLTSLLLRNDSPIRVQEGLEIDVRPAFGRPPDVITLEENGITFTAPLLKGQKTGWFYDHRLNRARLRAYARHRTVLDVFSYVGGWGVQAAVYGANHVDCIEVSELAAGFIAQNAKLNQVENQVSVICDDAFTALKRLHQQGKQYQVIVLDPPAFIKKAKDRKEGLLAYQRLNELALKLLPADGILFSCSCSMHLSMEDLIGILQRCAYRTQSTIQILERGHQGPDHPVHLCIPETDYLKAVVVRKQG</sequence>
<dbReference type="CDD" id="cd02440">
    <property type="entry name" value="AdoMet_MTases"/>
    <property type="match status" value="1"/>
</dbReference>
<evidence type="ECO:0000256" key="1">
    <source>
        <dbReference type="ARBA" id="ARBA00004496"/>
    </source>
</evidence>
<dbReference type="PANTHER" id="PTHR42873">
    <property type="entry name" value="RIBOSOMAL RNA LARGE SUBUNIT METHYLTRANSFERASE"/>
    <property type="match status" value="1"/>
</dbReference>
<dbReference type="GO" id="GO:0032259">
    <property type="term" value="P:methylation"/>
    <property type="evidence" value="ECO:0007669"/>
    <property type="project" value="UniProtKB-KW"/>
</dbReference>
<reference evidence="10 11" key="1">
    <citation type="submission" date="2019-08" db="EMBL/GenBank/DDBJ databases">
        <authorList>
            <person name="Guy L."/>
        </authorList>
    </citation>
    <scope>NUCLEOTIDE SEQUENCE [LARGE SCALE GENOMIC DNA]</scope>
    <source>
        <strain evidence="10 11">SGT-108</strain>
    </source>
</reference>
<dbReference type="CDD" id="cd11572">
    <property type="entry name" value="RlmI_M_like"/>
    <property type="match status" value="1"/>
</dbReference>
<dbReference type="RefSeq" id="WP_148340781.1">
    <property type="nucleotide sequence ID" value="NZ_LR699120.1"/>
</dbReference>
<dbReference type="GO" id="GO:0008168">
    <property type="term" value="F:methyltransferase activity"/>
    <property type="evidence" value="ECO:0007669"/>
    <property type="project" value="UniProtKB-KW"/>
</dbReference>